<evidence type="ECO:0000313" key="4">
    <source>
        <dbReference type="Proteomes" id="UP000800092"/>
    </source>
</evidence>
<evidence type="ECO:0000313" key="3">
    <source>
        <dbReference type="EMBL" id="KAF2237682.1"/>
    </source>
</evidence>
<sequence length="532" mass="59992">MEEEIDLPELSLDARPLKRSRVTLDDVNTSSDPIFSSDGPEPSADDYLVQRISKRQFRGAWWDNDRPSKRIGISRKIDSGIYMGSDETDDSLPDTHVEALPLTEMKGRSTSSYPAGFQYPANSMRAELPLRSSQQSGSSSQQLPANEECVRLGVLHCVEHNSEMIDLSDLELESVPDELLEPLQQIIKLPRAEDRAPSPELYRSLAPALQLYLSANRLRSIPSAILNLEHLTVLSLRGNKLVELPGSIGRLRNLVSLNVANNLLRWLPFELLDLLRDPGKLTHLYLYPNPFLQVLPQPKGYFSKGVRLDVTRNVAEEYRDNLCAYFQNCEVESDRDHLPWVLQLLDLRLLRIIADDRLETESDFALEGKWNLYQPVYLSKSDIDFYNADGSLASNLTAGRGSVSPSSVSPSAKVFPIRLGAETELPPQVDGASSVPSLFELALRTCSASPFFSDLRALLPKDIPESVSCGLQVARETRGDNAKICTICGRPYIIRRTEWIEFWYYRLDRGFTNWEELFVPFLRQGCSWKCVG</sequence>
<dbReference type="Gene3D" id="3.80.10.10">
    <property type="entry name" value="Ribonuclease Inhibitor"/>
    <property type="match status" value="1"/>
</dbReference>
<keyword evidence="1" id="KW-0433">Leucine-rich repeat</keyword>
<dbReference type="PANTHER" id="PTHR48051:SF1">
    <property type="entry name" value="RAS SUPPRESSOR PROTEIN 1"/>
    <property type="match status" value="1"/>
</dbReference>
<dbReference type="OrthoDB" id="1517790at2759"/>
<accession>A0A6A6HIG7</accession>
<evidence type="ECO:0000256" key="2">
    <source>
        <dbReference type="ARBA" id="ARBA00022737"/>
    </source>
</evidence>
<gene>
    <name evidence="3" type="ORF">EV356DRAFT_530005</name>
</gene>
<dbReference type="PANTHER" id="PTHR48051">
    <property type="match status" value="1"/>
</dbReference>
<name>A0A6A6HIG7_VIRVR</name>
<dbReference type="InterPro" id="IPR050216">
    <property type="entry name" value="LRR_domain-containing"/>
</dbReference>
<reference evidence="3" key="1">
    <citation type="journal article" date="2020" name="Stud. Mycol.">
        <title>101 Dothideomycetes genomes: a test case for predicting lifestyles and emergence of pathogens.</title>
        <authorList>
            <person name="Haridas S."/>
            <person name="Albert R."/>
            <person name="Binder M."/>
            <person name="Bloem J."/>
            <person name="Labutti K."/>
            <person name="Salamov A."/>
            <person name="Andreopoulos B."/>
            <person name="Baker S."/>
            <person name="Barry K."/>
            <person name="Bills G."/>
            <person name="Bluhm B."/>
            <person name="Cannon C."/>
            <person name="Castanera R."/>
            <person name="Culley D."/>
            <person name="Daum C."/>
            <person name="Ezra D."/>
            <person name="Gonzalez J."/>
            <person name="Henrissat B."/>
            <person name="Kuo A."/>
            <person name="Liang C."/>
            <person name="Lipzen A."/>
            <person name="Lutzoni F."/>
            <person name="Magnuson J."/>
            <person name="Mondo S."/>
            <person name="Nolan M."/>
            <person name="Ohm R."/>
            <person name="Pangilinan J."/>
            <person name="Park H.-J."/>
            <person name="Ramirez L."/>
            <person name="Alfaro M."/>
            <person name="Sun H."/>
            <person name="Tritt A."/>
            <person name="Yoshinaga Y."/>
            <person name="Zwiers L.-H."/>
            <person name="Turgeon B."/>
            <person name="Goodwin S."/>
            <person name="Spatafora J."/>
            <person name="Crous P."/>
            <person name="Grigoriev I."/>
        </authorList>
    </citation>
    <scope>NUCLEOTIDE SEQUENCE</scope>
    <source>
        <strain evidence="3">Tuck. ex Michener</strain>
    </source>
</reference>
<dbReference type="Pfam" id="PF13855">
    <property type="entry name" value="LRR_8"/>
    <property type="match status" value="1"/>
</dbReference>
<dbReference type="SMART" id="SM00369">
    <property type="entry name" value="LRR_TYP"/>
    <property type="match status" value="2"/>
</dbReference>
<dbReference type="InterPro" id="IPR032675">
    <property type="entry name" value="LRR_dom_sf"/>
</dbReference>
<dbReference type="GO" id="GO:0005737">
    <property type="term" value="C:cytoplasm"/>
    <property type="evidence" value="ECO:0007669"/>
    <property type="project" value="TreeGrafter"/>
</dbReference>
<keyword evidence="4" id="KW-1185">Reference proteome</keyword>
<dbReference type="EMBL" id="ML991779">
    <property type="protein sequence ID" value="KAF2237682.1"/>
    <property type="molecule type" value="Genomic_DNA"/>
</dbReference>
<proteinExistence type="predicted"/>
<dbReference type="InterPro" id="IPR003591">
    <property type="entry name" value="Leu-rich_rpt_typical-subtyp"/>
</dbReference>
<dbReference type="Proteomes" id="UP000800092">
    <property type="component" value="Unassembled WGS sequence"/>
</dbReference>
<evidence type="ECO:0000256" key="1">
    <source>
        <dbReference type="ARBA" id="ARBA00022614"/>
    </source>
</evidence>
<organism evidence="3 4">
    <name type="scientific">Viridothelium virens</name>
    <name type="common">Speckled blister lichen</name>
    <name type="synonym">Trypethelium virens</name>
    <dbReference type="NCBI Taxonomy" id="1048519"/>
    <lineage>
        <taxon>Eukaryota</taxon>
        <taxon>Fungi</taxon>
        <taxon>Dikarya</taxon>
        <taxon>Ascomycota</taxon>
        <taxon>Pezizomycotina</taxon>
        <taxon>Dothideomycetes</taxon>
        <taxon>Dothideomycetes incertae sedis</taxon>
        <taxon>Trypetheliales</taxon>
        <taxon>Trypetheliaceae</taxon>
        <taxon>Viridothelium</taxon>
    </lineage>
</organism>
<protein>
    <submittedName>
        <fullName evidence="3">Outer arm dynein light chain 1</fullName>
    </submittedName>
</protein>
<keyword evidence="2" id="KW-0677">Repeat</keyword>
<dbReference type="InterPro" id="IPR001611">
    <property type="entry name" value="Leu-rich_rpt"/>
</dbReference>
<dbReference type="AlphaFoldDB" id="A0A6A6HIG7"/>
<dbReference type="SUPFAM" id="SSF52075">
    <property type="entry name" value="Outer arm dynein light chain 1"/>
    <property type="match status" value="1"/>
</dbReference>